<dbReference type="GO" id="GO:0033711">
    <property type="term" value="F:4-phosphoerythronate dehydrogenase activity"/>
    <property type="evidence" value="ECO:0007669"/>
    <property type="project" value="UniProtKB-EC"/>
</dbReference>
<evidence type="ECO:0000313" key="12">
    <source>
        <dbReference type="Proteomes" id="UP000255110"/>
    </source>
</evidence>
<dbReference type="InterPro" id="IPR029752">
    <property type="entry name" value="D-isomer_DH_CS1"/>
</dbReference>
<keyword evidence="4" id="KW-0520">NAD</keyword>
<dbReference type="SUPFAM" id="SSF51735">
    <property type="entry name" value="NAD(P)-binding Rossmann-fold domains"/>
    <property type="match status" value="1"/>
</dbReference>
<evidence type="ECO:0000256" key="6">
    <source>
        <dbReference type="RuleBase" id="RU003719"/>
    </source>
</evidence>
<dbReference type="InterPro" id="IPR006139">
    <property type="entry name" value="D-isomer_2_OHA_DH_cat_dom"/>
</dbReference>
<comment type="similarity">
    <text evidence="1 6">Belongs to the D-isomer specific 2-hydroxyacid dehydrogenase family.</text>
</comment>
<dbReference type="EMBL" id="UGOY01000001">
    <property type="protein sequence ID" value="STY23634.1"/>
    <property type="molecule type" value="Genomic_DNA"/>
</dbReference>
<dbReference type="Pfam" id="PF02826">
    <property type="entry name" value="2-Hacid_dh_C"/>
    <property type="match status" value="1"/>
</dbReference>
<dbReference type="Pfam" id="PF00389">
    <property type="entry name" value="2-Hacid_dh"/>
    <property type="match status" value="1"/>
</dbReference>
<protein>
    <submittedName>
        <fullName evidence="10">Erythronate-4-phosphate dehydrogenase</fullName>
        <ecNumber evidence="10">1.1.1.290</ecNumber>
        <ecNumber evidence="10">1.1.1.95</ecNumber>
    </submittedName>
</protein>
<feature type="domain" description="D-isomer specific 2-hydroxyacid dehydrogenase NAD-binding" evidence="8">
    <location>
        <begin position="110"/>
        <end position="249"/>
    </location>
</feature>
<dbReference type="InterPro" id="IPR036291">
    <property type="entry name" value="NAD(P)-bd_dom_sf"/>
</dbReference>
<dbReference type="AlphaFoldDB" id="A0A378LAA3"/>
<evidence type="ECO:0000256" key="3">
    <source>
        <dbReference type="ARBA" id="ARBA00023002"/>
    </source>
</evidence>
<dbReference type="GO" id="GO:0008615">
    <property type="term" value="P:pyridoxine biosynthetic process"/>
    <property type="evidence" value="ECO:0007669"/>
    <property type="project" value="UniProtKB-KW"/>
</dbReference>
<accession>A0A378LAA3</accession>
<sequence>MNILADASLPGLEEAFPKPFHLTKYHHPDEIKQLLLGQDILLCRAALKVNQSLLKNHSLRYVATASSGTDHLDHLWLNSQNIQIIDAKGSNARAVADYVVACLAVLEQQRLIRGDIAGIIGLGKVGTQVAVRLQAAGFQIRTYDPPKAVRETFHSCSLEELHQVDLLCIHAELHNTQPYPSDNLIHQNFFNQLKPGCVIINPARGGIVNEEELLHTSKPLIYCTDVYLNEPNIDKRIIDKSTICTPHIAGHSLEAKYAAVAMVSAALHKIAGLPLPQFAAPQLPESLNVGQDELWYESILNIYNPLEETIFLKQALDKKAAFLNLRQQHQIRHDFSRYPTSSTLSNNTKLLLGK</sequence>
<dbReference type="STRING" id="460.Lstg_1000"/>
<dbReference type="Proteomes" id="UP000054820">
    <property type="component" value="Unassembled WGS sequence"/>
</dbReference>
<evidence type="ECO:0000256" key="5">
    <source>
        <dbReference type="ARBA" id="ARBA00023096"/>
    </source>
</evidence>
<reference evidence="10 12" key="2">
    <citation type="submission" date="2018-06" db="EMBL/GenBank/DDBJ databases">
        <authorList>
            <consortium name="Pathogen Informatics"/>
            <person name="Doyle S."/>
        </authorList>
    </citation>
    <scope>NUCLEOTIDE SEQUENCE [LARGE SCALE GENOMIC DNA]</scope>
    <source>
        <strain evidence="10 12">NCTC11991</strain>
    </source>
</reference>
<gene>
    <name evidence="10" type="primary">pdxB</name>
    <name evidence="9" type="ORF">Lstg_1000</name>
    <name evidence="10" type="ORF">NCTC11991_02244</name>
</gene>
<evidence type="ECO:0000256" key="1">
    <source>
        <dbReference type="ARBA" id="ARBA00005854"/>
    </source>
</evidence>
<dbReference type="PROSITE" id="PS00671">
    <property type="entry name" value="D_2_HYDROXYACID_DH_3"/>
    <property type="match status" value="1"/>
</dbReference>
<dbReference type="EC" id="1.1.1.290" evidence="10"/>
<dbReference type="Proteomes" id="UP000255110">
    <property type="component" value="Unassembled WGS sequence"/>
</dbReference>
<dbReference type="PROSITE" id="PS00065">
    <property type="entry name" value="D_2_HYDROXYACID_DH_1"/>
    <property type="match status" value="1"/>
</dbReference>
<dbReference type="GO" id="GO:0005737">
    <property type="term" value="C:cytoplasm"/>
    <property type="evidence" value="ECO:0007669"/>
    <property type="project" value="InterPro"/>
</dbReference>
<evidence type="ECO:0000313" key="9">
    <source>
        <dbReference type="EMBL" id="KTD79043.1"/>
    </source>
</evidence>
<dbReference type="InterPro" id="IPR050418">
    <property type="entry name" value="D-iso_2-hydroxyacid_DH_PdxB"/>
</dbReference>
<evidence type="ECO:0000313" key="10">
    <source>
        <dbReference type="EMBL" id="STY23634.1"/>
    </source>
</evidence>
<keyword evidence="3 6" id="KW-0560">Oxidoreductase</keyword>
<dbReference type="RefSeq" id="WP_058476581.1">
    <property type="nucleotide sequence ID" value="NZ_CAAAIO010000007.1"/>
</dbReference>
<keyword evidence="11" id="KW-1185">Reference proteome</keyword>
<dbReference type="InterPro" id="IPR029753">
    <property type="entry name" value="D-isomer_DH_CS"/>
</dbReference>
<name>A0A378LAA3_9GAMM</name>
<dbReference type="InterPro" id="IPR020921">
    <property type="entry name" value="Erythronate-4-P_DHase"/>
</dbReference>
<evidence type="ECO:0000256" key="2">
    <source>
        <dbReference type="ARBA" id="ARBA00022490"/>
    </source>
</evidence>
<evidence type="ECO:0000256" key="4">
    <source>
        <dbReference type="ARBA" id="ARBA00023027"/>
    </source>
</evidence>
<dbReference type="SUPFAM" id="SSF52283">
    <property type="entry name" value="Formate/glycerate dehydrogenase catalytic domain-like"/>
    <property type="match status" value="1"/>
</dbReference>
<feature type="domain" description="D-isomer specific 2-hydroxyacid dehydrogenase catalytic" evidence="7">
    <location>
        <begin position="27"/>
        <end position="269"/>
    </location>
</feature>
<dbReference type="EC" id="1.1.1.95" evidence="10"/>
<dbReference type="CDD" id="cd12158">
    <property type="entry name" value="ErythrP_dh"/>
    <property type="match status" value="1"/>
</dbReference>
<dbReference type="PANTHER" id="PTHR43761">
    <property type="entry name" value="D-ISOMER SPECIFIC 2-HYDROXYACID DEHYDROGENASE FAMILY PROTEIN (AFU_ORTHOLOGUE AFUA_1G13630)"/>
    <property type="match status" value="1"/>
</dbReference>
<dbReference type="EMBL" id="LNYZ01000007">
    <property type="protein sequence ID" value="KTD79043.1"/>
    <property type="molecule type" value="Genomic_DNA"/>
</dbReference>
<dbReference type="PANTHER" id="PTHR43761:SF1">
    <property type="entry name" value="D-ISOMER SPECIFIC 2-HYDROXYACID DEHYDROGENASE CATALYTIC DOMAIN-CONTAINING PROTEIN-RELATED"/>
    <property type="match status" value="1"/>
</dbReference>
<dbReference type="Gene3D" id="3.40.50.720">
    <property type="entry name" value="NAD(P)-binding Rossmann-like Domain"/>
    <property type="match status" value="2"/>
</dbReference>
<dbReference type="GO" id="GO:0051287">
    <property type="term" value="F:NAD binding"/>
    <property type="evidence" value="ECO:0007669"/>
    <property type="project" value="InterPro"/>
</dbReference>
<dbReference type="InterPro" id="IPR006140">
    <property type="entry name" value="D-isomer_DH_NAD-bd"/>
</dbReference>
<proteinExistence type="inferred from homology"/>
<evidence type="ECO:0000259" key="7">
    <source>
        <dbReference type="Pfam" id="PF00389"/>
    </source>
</evidence>
<keyword evidence="5" id="KW-0664">Pyridoxine biosynthesis</keyword>
<reference evidence="9 11" key="1">
    <citation type="submission" date="2015-11" db="EMBL/GenBank/DDBJ databases">
        <title>Genomic analysis of 38 Legionella species identifies large and diverse effector repertoires.</title>
        <authorList>
            <person name="Burstein D."/>
            <person name="Amaro F."/>
            <person name="Zusman T."/>
            <person name="Lifshitz Z."/>
            <person name="Cohen O."/>
            <person name="Gilbert J.A."/>
            <person name="Pupko T."/>
            <person name="Shuman H.A."/>
            <person name="Segal G."/>
        </authorList>
    </citation>
    <scope>NUCLEOTIDE SEQUENCE [LARGE SCALE GENOMIC DNA]</scope>
    <source>
        <strain evidence="9 11">SC-18-C9</strain>
    </source>
</reference>
<dbReference type="GO" id="GO:0004617">
    <property type="term" value="F:phosphoglycerate dehydrogenase activity"/>
    <property type="evidence" value="ECO:0007669"/>
    <property type="project" value="UniProtKB-EC"/>
</dbReference>
<organism evidence="10 12">
    <name type="scientific">Legionella steigerwaltii</name>
    <dbReference type="NCBI Taxonomy" id="460"/>
    <lineage>
        <taxon>Bacteria</taxon>
        <taxon>Pseudomonadati</taxon>
        <taxon>Pseudomonadota</taxon>
        <taxon>Gammaproteobacteria</taxon>
        <taxon>Legionellales</taxon>
        <taxon>Legionellaceae</taxon>
        <taxon>Legionella</taxon>
    </lineage>
</organism>
<keyword evidence="2" id="KW-0963">Cytoplasm</keyword>
<dbReference type="OrthoDB" id="9770208at2"/>
<evidence type="ECO:0000313" key="11">
    <source>
        <dbReference type="Proteomes" id="UP000054820"/>
    </source>
</evidence>
<evidence type="ECO:0000259" key="8">
    <source>
        <dbReference type="Pfam" id="PF02826"/>
    </source>
</evidence>